<dbReference type="InterPro" id="IPR044154">
    <property type="entry name" value="Arl8a/8b"/>
</dbReference>
<dbReference type="PROSITE" id="PS51417">
    <property type="entry name" value="ARF"/>
    <property type="match status" value="1"/>
</dbReference>
<feature type="compositionally biased region" description="Polar residues" evidence="5">
    <location>
        <begin position="1"/>
        <end position="15"/>
    </location>
</feature>
<dbReference type="Proteomes" id="UP001164743">
    <property type="component" value="Chromosome 9A"/>
</dbReference>
<dbReference type="InterPro" id="IPR027417">
    <property type="entry name" value="P-loop_NTPase"/>
</dbReference>
<dbReference type="PROSITE" id="PS51419">
    <property type="entry name" value="RAB"/>
    <property type="match status" value="1"/>
</dbReference>
<dbReference type="Pfam" id="PF00025">
    <property type="entry name" value="Arf"/>
    <property type="match status" value="1"/>
</dbReference>
<evidence type="ECO:0000256" key="3">
    <source>
        <dbReference type="ARBA" id="ARBA00023134"/>
    </source>
</evidence>
<accession>A0ABY7CV97</accession>
<dbReference type="SMART" id="SM00173">
    <property type="entry name" value="RAS"/>
    <property type="match status" value="1"/>
</dbReference>
<evidence type="ECO:0000256" key="2">
    <source>
        <dbReference type="ARBA" id="ARBA00022741"/>
    </source>
</evidence>
<dbReference type="PANTHER" id="PTHR45732">
    <property type="entry name" value="ADP-RIBOSYLATION FACTOR-LIKE PROTEIN 8"/>
    <property type="match status" value="1"/>
</dbReference>
<dbReference type="GeneID" id="77813510"/>
<dbReference type="EMBL" id="CP110429">
    <property type="protein sequence ID" value="WAQ87917.1"/>
    <property type="molecule type" value="Genomic_DNA"/>
</dbReference>
<keyword evidence="7" id="KW-1185">Reference proteome</keyword>
<evidence type="ECO:0000313" key="7">
    <source>
        <dbReference type="Proteomes" id="UP001164743"/>
    </source>
</evidence>
<feature type="region of interest" description="Disordered" evidence="5">
    <location>
        <begin position="1"/>
        <end position="31"/>
    </location>
</feature>
<dbReference type="PANTHER" id="PTHR45732:SF7">
    <property type="entry name" value="ADP-RIBOSYLATION FACTOR-LIKE PROTEIN 8"/>
    <property type="match status" value="1"/>
</dbReference>
<dbReference type="PRINTS" id="PR00328">
    <property type="entry name" value="SAR1GTPBP"/>
</dbReference>
<evidence type="ECO:0000256" key="1">
    <source>
        <dbReference type="ARBA" id="ARBA00010290"/>
    </source>
</evidence>
<dbReference type="SMART" id="SM00178">
    <property type="entry name" value="SAR"/>
    <property type="match status" value="1"/>
</dbReference>
<evidence type="ECO:0000256" key="5">
    <source>
        <dbReference type="SAM" id="MobiDB-lite"/>
    </source>
</evidence>
<dbReference type="SUPFAM" id="SSF52540">
    <property type="entry name" value="P-loop containing nucleoside triphosphate hydrolases"/>
    <property type="match status" value="1"/>
</dbReference>
<proteinExistence type="inferred from homology"/>
<keyword evidence="2 4" id="KW-0547">Nucleotide-binding</keyword>
<evidence type="ECO:0000256" key="4">
    <source>
        <dbReference type="RuleBase" id="RU003925"/>
    </source>
</evidence>
<dbReference type="Gene3D" id="3.40.50.300">
    <property type="entry name" value="P-loop containing nucleotide triphosphate hydrolases"/>
    <property type="match status" value="1"/>
</dbReference>
<name>A0ABY7CV97_9BASI</name>
<dbReference type="InterPro" id="IPR005225">
    <property type="entry name" value="Small_GTP-bd"/>
</dbReference>
<keyword evidence="3 4" id="KW-0342">GTP-binding</keyword>
<sequence>MQDPGCSSSAPQVLNSRPRRKARPGFNVQASNCGESETLKRNRATTTRVTYHQTRPEQNTTEIEQAMSSIVKAVLAWIKSLFFSTELEITIIGLQNSGKTSLVNVIMSGQFSDAMVPTVGFNMRKYTKGSVTIKLWDIGGQPRFRSMWERYCRGVTAIVFVVDSSDPKAIESSKIELQSLITKPELSGIPLLVLGNKNDLEQSMKVQDLIQQLELSKVTGREVSIYSISVKESRNIDVALSWLLKRAK</sequence>
<dbReference type="CDD" id="cd04159">
    <property type="entry name" value="Arl10_like"/>
    <property type="match status" value="1"/>
</dbReference>
<comment type="similarity">
    <text evidence="1 4">Belongs to the small GTPase superfamily. Arf family.</text>
</comment>
<dbReference type="NCBIfam" id="TIGR00231">
    <property type="entry name" value="small_GTP"/>
    <property type="match status" value="1"/>
</dbReference>
<dbReference type="InterPro" id="IPR006689">
    <property type="entry name" value="Small_GTPase_ARF/SAR"/>
</dbReference>
<reference evidence="6" key="1">
    <citation type="submission" date="2022-10" db="EMBL/GenBank/DDBJ databases">
        <title>Puccinia triticina Genome sequencing and assembly.</title>
        <authorList>
            <person name="Li C."/>
        </authorList>
    </citation>
    <scope>NUCLEOTIDE SEQUENCE</scope>
    <source>
        <strain evidence="6">Pt15</strain>
    </source>
</reference>
<gene>
    <name evidence="6" type="ORF">PtA15_9A41</name>
</gene>
<dbReference type="RefSeq" id="XP_053023472.1">
    <property type="nucleotide sequence ID" value="XM_053172626.1"/>
</dbReference>
<dbReference type="SMART" id="SM00175">
    <property type="entry name" value="RAB"/>
    <property type="match status" value="1"/>
</dbReference>
<organism evidence="6 7">
    <name type="scientific">Puccinia triticina</name>
    <dbReference type="NCBI Taxonomy" id="208348"/>
    <lineage>
        <taxon>Eukaryota</taxon>
        <taxon>Fungi</taxon>
        <taxon>Dikarya</taxon>
        <taxon>Basidiomycota</taxon>
        <taxon>Pucciniomycotina</taxon>
        <taxon>Pucciniomycetes</taxon>
        <taxon>Pucciniales</taxon>
        <taxon>Pucciniaceae</taxon>
        <taxon>Puccinia</taxon>
    </lineage>
</organism>
<dbReference type="SMART" id="SM00177">
    <property type="entry name" value="ARF"/>
    <property type="match status" value="1"/>
</dbReference>
<protein>
    <submittedName>
        <fullName evidence="6">Uncharacterized protein</fullName>
    </submittedName>
</protein>
<evidence type="ECO:0000313" key="6">
    <source>
        <dbReference type="EMBL" id="WAQ87917.1"/>
    </source>
</evidence>